<accession>A0A0C3FQ39</accession>
<keyword evidence="2" id="KW-1185">Reference proteome</keyword>
<gene>
    <name evidence="1" type="ORF">PILCRDRAFT_319919</name>
</gene>
<evidence type="ECO:0000313" key="1">
    <source>
        <dbReference type="EMBL" id="KIM86235.1"/>
    </source>
</evidence>
<dbReference type="EMBL" id="KN832982">
    <property type="protein sequence ID" value="KIM86235.1"/>
    <property type="molecule type" value="Genomic_DNA"/>
</dbReference>
<evidence type="ECO:0000313" key="2">
    <source>
        <dbReference type="Proteomes" id="UP000054166"/>
    </source>
</evidence>
<reference evidence="2" key="2">
    <citation type="submission" date="2015-01" db="EMBL/GenBank/DDBJ databases">
        <title>Evolutionary Origins and Diversification of the Mycorrhizal Mutualists.</title>
        <authorList>
            <consortium name="DOE Joint Genome Institute"/>
            <consortium name="Mycorrhizal Genomics Consortium"/>
            <person name="Kohler A."/>
            <person name="Kuo A."/>
            <person name="Nagy L.G."/>
            <person name="Floudas D."/>
            <person name="Copeland A."/>
            <person name="Barry K.W."/>
            <person name="Cichocki N."/>
            <person name="Veneault-Fourrey C."/>
            <person name="LaButti K."/>
            <person name="Lindquist E.A."/>
            <person name="Lipzen A."/>
            <person name="Lundell T."/>
            <person name="Morin E."/>
            <person name="Murat C."/>
            <person name="Riley R."/>
            <person name="Ohm R."/>
            <person name="Sun H."/>
            <person name="Tunlid A."/>
            <person name="Henrissat B."/>
            <person name="Grigoriev I.V."/>
            <person name="Hibbett D.S."/>
            <person name="Martin F."/>
        </authorList>
    </citation>
    <scope>NUCLEOTIDE SEQUENCE [LARGE SCALE GENOMIC DNA]</scope>
    <source>
        <strain evidence="2">F 1598</strain>
    </source>
</reference>
<proteinExistence type="predicted"/>
<dbReference type="AlphaFoldDB" id="A0A0C3FQ39"/>
<protein>
    <submittedName>
        <fullName evidence="1">Uncharacterized protein</fullName>
    </submittedName>
</protein>
<name>A0A0C3FQ39_PILCF</name>
<dbReference type="Proteomes" id="UP000054166">
    <property type="component" value="Unassembled WGS sequence"/>
</dbReference>
<dbReference type="HOGENOM" id="CLU_2758682_0_0_1"/>
<dbReference type="InParanoid" id="A0A0C3FQ39"/>
<sequence>MLRYRQQGYCVIPRCLPYGEHKFDLPGYSQSLDRRSSLSYLGLRNIAICAAMRCQLSEGSHKILVIQDTT</sequence>
<organism evidence="1 2">
    <name type="scientific">Piloderma croceum (strain F 1598)</name>
    <dbReference type="NCBI Taxonomy" id="765440"/>
    <lineage>
        <taxon>Eukaryota</taxon>
        <taxon>Fungi</taxon>
        <taxon>Dikarya</taxon>
        <taxon>Basidiomycota</taxon>
        <taxon>Agaricomycotina</taxon>
        <taxon>Agaricomycetes</taxon>
        <taxon>Agaricomycetidae</taxon>
        <taxon>Atheliales</taxon>
        <taxon>Atheliaceae</taxon>
        <taxon>Piloderma</taxon>
    </lineage>
</organism>
<reference evidence="1 2" key="1">
    <citation type="submission" date="2014-04" db="EMBL/GenBank/DDBJ databases">
        <authorList>
            <consortium name="DOE Joint Genome Institute"/>
            <person name="Kuo A."/>
            <person name="Tarkka M."/>
            <person name="Buscot F."/>
            <person name="Kohler A."/>
            <person name="Nagy L.G."/>
            <person name="Floudas D."/>
            <person name="Copeland A."/>
            <person name="Barry K.W."/>
            <person name="Cichocki N."/>
            <person name="Veneault-Fourrey C."/>
            <person name="LaButti K."/>
            <person name="Lindquist E.A."/>
            <person name="Lipzen A."/>
            <person name="Lundell T."/>
            <person name="Morin E."/>
            <person name="Murat C."/>
            <person name="Sun H."/>
            <person name="Tunlid A."/>
            <person name="Henrissat B."/>
            <person name="Grigoriev I.V."/>
            <person name="Hibbett D.S."/>
            <person name="Martin F."/>
            <person name="Nordberg H.P."/>
            <person name="Cantor M.N."/>
            <person name="Hua S.X."/>
        </authorList>
    </citation>
    <scope>NUCLEOTIDE SEQUENCE [LARGE SCALE GENOMIC DNA]</scope>
    <source>
        <strain evidence="1 2">F 1598</strain>
    </source>
</reference>